<accession>A0A9D1SQI5</accession>
<evidence type="ECO:0000313" key="1">
    <source>
        <dbReference type="EMBL" id="HIU92063.1"/>
    </source>
</evidence>
<name>A0A9D1SQI5_9CLOT</name>
<dbReference type="AlphaFoldDB" id="A0A9D1SQI5"/>
<evidence type="ECO:0000313" key="2">
    <source>
        <dbReference type="Proteomes" id="UP000886748"/>
    </source>
</evidence>
<protein>
    <submittedName>
        <fullName evidence="1">Uncharacterized protein</fullName>
    </submittedName>
</protein>
<sequence length="60" mass="7284">MSKTEKISELKTNKTRKVAFMFNDELWQLFKQTCETNKTKPTWEIEKWILNYLDKNNALD</sequence>
<dbReference type="EMBL" id="DVOD01000020">
    <property type="protein sequence ID" value="HIU92063.1"/>
    <property type="molecule type" value="Genomic_DNA"/>
</dbReference>
<proteinExistence type="predicted"/>
<gene>
    <name evidence="1" type="ORF">IAD26_02890</name>
</gene>
<dbReference type="Proteomes" id="UP000886748">
    <property type="component" value="Unassembled WGS sequence"/>
</dbReference>
<organism evidence="1 2">
    <name type="scientific">Candidatus Limenecus avicola</name>
    <dbReference type="NCBI Taxonomy" id="2840847"/>
    <lineage>
        <taxon>Bacteria</taxon>
        <taxon>Bacillati</taxon>
        <taxon>Bacillota</taxon>
        <taxon>Clostridia</taxon>
        <taxon>Eubacteriales</taxon>
        <taxon>Clostridiaceae</taxon>
        <taxon>Clostridiaceae incertae sedis</taxon>
        <taxon>Candidatus Limenecus</taxon>
    </lineage>
</organism>
<comment type="caution">
    <text evidence="1">The sequence shown here is derived from an EMBL/GenBank/DDBJ whole genome shotgun (WGS) entry which is preliminary data.</text>
</comment>
<reference evidence="1" key="1">
    <citation type="submission" date="2020-10" db="EMBL/GenBank/DDBJ databases">
        <authorList>
            <person name="Gilroy R."/>
        </authorList>
    </citation>
    <scope>NUCLEOTIDE SEQUENCE</scope>
    <source>
        <strain evidence="1">CHK154-7741</strain>
    </source>
</reference>
<reference evidence="1" key="2">
    <citation type="journal article" date="2021" name="PeerJ">
        <title>Extensive microbial diversity within the chicken gut microbiome revealed by metagenomics and culture.</title>
        <authorList>
            <person name="Gilroy R."/>
            <person name="Ravi A."/>
            <person name="Getino M."/>
            <person name="Pursley I."/>
            <person name="Horton D.L."/>
            <person name="Alikhan N.F."/>
            <person name="Baker D."/>
            <person name="Gharbi K."/>
            <person name="Hall N."/>
            <person name="Watson M."/>
            <person name="Adriaenssens E.M."/>
            <person name="Foster-Nyarko E."/>
            <person name="Jarju S."/>
            <person name="Secka A."/>
            <person name="Antonio M."/>
            <person name="Oren A."/>
            <person name="Chaudhuri R.R."/>
            <person name="La Ragione R."/>
            <person name="Hildebrand F."/>
            <person name="Pallen M.J."/>
        </authorList>
    </citation>
    <scope>NUCLEOTIDE SEQUENCE</scope>
    <source>
        <strain evidence="1">CHK154-7741</strain>
    </source>
</reference>